<name>A0ABS9HCS3_9ACTN</name>
<evidence type="ECO:0000313" key="2">
    <source>
        <dbReference type="Proteomes" id="UP001201161"/>
    </source>
</evidence>
<dbReference type="RefSeq" id="WP_236401614.1">
    <property type="nucleotide sequence ID" value="NZ_JAKJHZ010000006.1"/>
</dbReference>
<evidence type="ECO:0000313" key="1">
    <source>
        <dbReference type="EMBL" id="MCF6377858.1"/>
    </source>
</evidence>
<reference evidence="1 2" key="1">
    <citation type="submission" date="2022-01" db="EMBL/GenBank/DDBJ databases">
        <title>Nocardioides sp. nov., an actinomycete isolated from mining soil.</title>
        <authorList>
            <person name="Liu L."/>
        </authorList>
    </citation>
    <scope>NUCLEOTIDE SEQUENCE [LARGE SCALE GENOMIC DNA]</scope>
    <source>
        <strain evidence="1 2">KLBMP 9356</strain>
    </source>
</reference>
<keyword evidence="2" id="KW-1185">Reference proteome</keyword>
<protein>
    <submittedName>
        <fullName evidence="1">Uncharacterized protein</fullName>
    </submittedName>
</protein>
<dbReference type="Proteomes" id="UP001201161">
    <property type="component" value="Unassembled WGS sequence"/>
</dbReference>
<proteinExistence type="predicted"/>
<comment type="caution">
    <text evidence="1">The sequence shown here is derived from an EMBL/GenBank/DDBJ whole genome shotgun (WGS) entry which is preliminary data.</text>
</comment>
<sequence length="129" mass="13863">MRFTEHELTVAVTAAAKIVAGGKIGRRGKGEEKWEAMSKIDRYHLLEAVGGQVLPVLLALPDIEVEAGTRPTFTDAQIAAAVEQTMGESGVGRMRQKVAVAARLTLVRTALAELPVRQDPDALIVPDHL</sequence>
<gene>
    <name evidence="1" type="ORF">L2K70_09595</name>
</gene>
<organism evidence="1 2">
    <name type="scientific">Nocardioides potassii</name>
    <dbReference type="NCBI Taxonomy" id="2911371"/>
    <lineage>
        <taxon>Bacteria</taxon>
        <taxon>Bacillati</taxon>
        <taxon>Actinomycetota</taxon>
        <taxon>Actinomycetes</taxon>
        <taxon>Propionibacteriales</taxon>
        <taxon>Nocardioidaceae</taxon>
        <taxon>Nocardioides</taxon>
    </lineage>
</organism>
<accession>A0ABS9HCS3</accession>
<dbReference type="EMBL" id="JAKJHZ010000006">
    <property type="protein sequence ID" value="MCF6377858.1"/>
    <property type="molecule type" value="Genomic_DNA"/>
</dbReference>